<evidence type="ECO:0000259" key="8">
    <source>
        <dbReference type="PROSITE" id="PS50102"/>
    </source>
</evidence>
<feature type="compositionally biased region" description="Basic and acidic residues" evidence="7">
    <location>
        <begin position="66"/>
        <end position="76"/>
    </location>
</feature>
<dbReference type="CDD" id="cd12680">
    <property type="entry name" value="RRM_THOC4"/>
    <property type="match status" value="1"/>
</dbReference>
<dbReference type="SMART" id="SM01218">
    <property type="entry name" value="FoP_duplication"/>
    <property type="match status" value="1"/>
</dbReference>
<organism evidence="9 10">
    <name type="scientific">Daphnia sinensis</name>
    <dbReference type="NCBI Taxonomy" id="1820382"/>
    <lineage>
        <taxon>Eukaryota</taxon>
        <taxon>Metazoa</taxon>
        <taxon>Ecdysozoa</taxon>
        <taxon>Arthropoda</taxon>
        <taxon>Crustacea</taxon>
        <taxon>Branchiopoda</taxon>
        <taxon>Diplostraca</taxon>
        <taxon>Cladocera</taxon>
        <taxon>Anomopoda</taxon>
        <taxon>Daphniidae</taxon>
        <taxon>Daphnia</taxon>
        <taxon>Daphnia similis group</taxon>
    </lineage>
</organism>
<dbReference type="AlphaFoldDB" id="A0AAD5PPL1"/>
<dbReference type="Pfam" id="PF13865">
    <property type="entry name" value="FoP_duplication"/>
    <property type="match status" value="1"/>
</dbReference>
<keyword evidence="10" id="KW-1185">Reference proteome</keyword>
<evidence type="ECO:0000256" key="5">
    <source>
        <dbReference type="ARBA" id="ARBA00023242"/>
    </source>
</evidence>
<evidence type="ECO:0000313" key="10">
    <source>
        <dbReference type="Proteomes" id="UP000820818"/>
    </source>
</evidence>
<dbReference type="InterPro" id="IPR012677">
    <property type="entry name" value="Nucleotide-bd_a/b_plait_sf"/>
</dbReference>
<name>A0AAD5PPL1_9CRUS</name>
<proteinExistence type="predicted"/>
<feature type="compositionally biased region" description="Gly residues" evidence="7">
    <location>
        <begin position="21"/>
        <end position="34"/>
    </location>
</feature>
<dbReference type="InterPro" id="IPR051229">
    <property type="entry name" value="ALYREF_mRNA_export"/>
</dbReference>
<evidence type="ECO:0000256" key="3">
    <source>
        <dbReference type="ARBA" id="ARBA00022816"/>
    </source>
</evidence>
<dbReference type="Pfam" id="PF00076">
    <property type="entry name" value="RRM_1"/>
    <property type="match status" value="1"/>
</dbReference>
<evidence type="ECO:0000256" key="4">
    <source>
        <dbReference type="ARBA" id="ARBA00022884"/>
    </source>
</evidence>
<dbReference type="InterPro" id="IPR035979">
    <property type="entry name" value="RBD_domain_sf"/>
</dbReference>
<dbReference type="GO" id="GO:0003729">
    <property type="term" value="F:mRNA binding"/>
    <property type="evidence" value="ECO:0007669"/>
    <property type="project" value="TreeGrafter"/>
</dbReference>
<feature type="region of interest" description="Disordered" evidence="7">
    <location>
        <begin position="1"/>
        <end position="91"/>
    </location>
</feature>
<dbReference type="EMBL" id="WJBH02000009">
    <property type="protein sequence ID" value="KAI9553153.1"/>
    <property type="molecule type" value="Genomic_DNA"/>
</dbReference>
<accession>A0AAD5PPL1</accession>
<dbReference type="PANTHER" id="PTHR19965">
    <property type="entry name" value="RNA AND EXPORT FACTOR BINDING PROTEIN"/>
    <property type="match status" value="1"/>
</dbReference>
<dbReference type="InterPro" id="IPR025715">
    <property type="entry name" value="FoP_C"/>
</dbReference>
<keyword evidence="3" id="KW-0509">mRNA transport</keyword>
<dbReference type="GO" id="GO:0005634">
    <property type="term" value="C:nucleus"/>
    <property type="evidence" value="ECO:0007669"/>
    <property type="project" value="UniProtKB-SubCell"/>
</dbReference>
<evidence type="ECO:0000256" key="2">
    <source>
        <dbReference type="ARBA" id="ARBA00022448"/>
    </source>
</evidence>
<feature type="domain" description="RRM" evidence="8">
    <location>
        <begin position="94"/>
        <end position="171"/>
    </location>
</feature>
<keyword evidence="4 6" id="KW-0694">RNA-binding</keyword>
<evidence type="ECO:0000256" key="6">
    <source>
        <dbReference type="PROSITE-ProRule" id="PRU00176"/>
    </source>
</evidence>
<dbReference type="FunFam" id="3.30.70.330:FF:000273">
    <property type="entry name" value="THO complex subunit 4"/>
    <property type="match status" value="1"/>
</dbReference>
<protein>
    <recommendedName>
        <fullName evidence="8">RRM domain-containing protein</fullName>
    </recommendedName>
</protein>
<dbReference type="PROSITE" id="PS50102">
    <property type="entry name" value="RRM"/>
    <property type="match status" value="1"/>
</dbReference>
<dbReference type="PANTHER" id="PTHR19965:SF82">
    <property type="entry name" value="THO COMPLEX SUBUNIT 4"/>
    <property type="match status" value="1"/>
</dbReference>
<dbReference type="Gene3D" id="3.30.70.330">
    <property type="match status" value="1"/>
</dbReference>
<gene>
    <name evidence="9" type="ORF">GHT06_021046</name>
</gene>
<dbReference type="SMART" id="SM00360">
    <property type="entry name" value="RRM"/>
    <property type="match status" value="1"/>
</dbReference>
<comment type="caution">
    <text evidence="9">The sequence shown here is derived from an EMBL/GenBank/DDBJ whole genome shotgun (WGS) entry which is preliminary data.</text>
</comment>
<keyword evidence="5" id="KW-0539">Nucleus</keyword>
<sequence length="244" mass="25862">MGDKVDMSLDDIIKTNRAAGRGRGGRGGRGGSSRGGNRNASGPVRNQRQGNAGRSAPYAKGNPDGDWSHDMYEGGPRKTNPRLGAAPTAAGGSSKLVVSNLDFGVSDADIKELFMEFGPLKHASVHYDRSGRSLGTADVVFERRLDAIKAMKQYNGVPLDGRSMVIQMATSDLNTIANRLTSPRSNTNNGQQKRTGTAAPRGQRVGGQRGQRGAGGGRRGNPKQPAPTADELDAELESYRSELK</sequence>
<dbReference type="InterPro" id="IPR000504">
    <property type="entry name" value="RRM_dom"/>
</dbReference>
<evidence type="ECO:0000313" key="9">
    <source>
        <dbReference type="EMBL" id="KAI9553153.1"/>
    </source>
</evidence>
<feature type="region of interest" description="Disordered" evidence="7">
    <location>
        <begin position="179"/>
        <end position="244"/>
    </location>
</feature>
<evidence type="ECO:0000256" key="7">
    <source>
        <dbReference type="SAM" id="MobiDB-lite"/>
    </source>
</evidence>
<dbReference type="Proteomes" id="UP000820818">
    <property type="component" value="Linkage Group LG9"/>
</dbReference>
<feature type="compositionally biased region" description="Gly residues" evidence="7">
    <location>
        <begin position="204"/>
        <end position="219"/>
    </location>
</feature>
<feature type="compositionally biased region" description="Polar residues" evidence="7">
    <location>
        <begin position="179"/>
        <end position="195"/>
    </location>
</feature>
<dbReference type="GO" id="GO:0006406">
    <property type="term" value="P:mRNA export from nucleus"/>
    <property type="evidence" value="ECO:0007669"/>
    <property type="project" value="TreeGrafter"/>
</dbReference>
<evidence type="ECO:0000256" key="1">
    <source>
        <dbReference type="ARBA" id="ARBA00004123"/>
    </source>
</evidence>
<reference evidence="9 10" key="1">
    <citation type="submission" date="2022-05" db="EMBL/GenBank/DDBJ databases">
        <title>A multi-omics perspective on studying reproductive biology in Daphnia sinensis.</title>
        <authorList>
            <person name="Jia J."/>
        </authorList>
    </citation>
    <scope>NUCLEOTIDE SEQUENCE [LARGE SCALE GENOMIC DNA]</scope>
    <source>
        <strain evidence="9 10">WSL</strain>
    </source>
</reference>
<dbReference type="SUPFAM" id="SSF54928">
    <property type="entry name" value="RNA-binding domain, RBD"/>
    <property type="match status" value="1"/>
</dbReference>
<feature type="compositionally biased region" description="Basic and acidic residues" evidence="7">
    <location>
        <begin position="1"/>
        <end position="14"/>
    </location>
</feature>
<comment type="subcellular location">
    <subcellularLocation>
        <location evidence="1">Nucleus</location>
    </subcellularLocation>
</comment>
<keyword evidence="2" id="KW-0813">Transport</keyword>